<accession>A0A974GWM7</accession>
<keyword evidence="3" id="KW-1185">Reference proteome</keyword>
<dbReference type="Pfam" id="PF07561">
    <property type="entry name" value="DUF1540"/>
    <property type="match status" value="2"/>
</dbReference>
<dbReference type="EMBL" id="JACBNQ010000011">
    <property type="protein sequence ID" value="NYB74618.1"/>
    <property type="molecule type" value="Genomic_DNA"/>
</dbReference>
<evidence type="ECO:0000313" key="3">
    <source>
        <dbReference type="Proteomes" id="UP000611629"/>
    </source>
</evidence>
<proteinExistence type="predicted"/>
<organism evidence="2 3">
    <name type="scientific">Sedimentibacter hydroxybenzoicus DSM 7310</name>
    <dbReference type="NCBI Taxonomy" id="1123245"/>
    <lineage>
        <taxon>Bacteria</taxon>
        <taxon>Bacillati</taxon>
        <taxon>Bacillota</taxon>
        <taxon>Tissierellia</taxon>
        <taxon>Sedimentibacter</taxon>
    </lineage>
</organism>
<evidence type="ECO:0000313" key="2">
    <source>
        <dbReference type="EMBL" id="NYB74618.1"/>
    </source>
</evidence>
<dbReference type="Proteomes" id="UP000611629">
    <property type="component" value="Unassembled WGS sequence"/>
</dbReference>
<evidence type="ECO:0000259" key="1">
    <source>
        <dbReference type="Pfam" id="PF07561"/>
    </source>
</evidence>
<feature type="domain" description="DUF1540" evidence="1">
    <location>
        <begin position="4"/>
        <end position="42"/>
    </location>
</feature>
<comment type="caution">
    <text evidence="2">The sequence shown here is derived from an EMBL/GenBank/DDBJ whole genome shotgun (WGS) entry which is preliminary data.</text>
</comment>
<dbReference type="RefSeq" id="WP_179238320.1">
    <property type="nucleotide sequence ID" value="NZ_JACBNQ010000011.1"/>
</dbReference>
<dbReference type="InterPro" id="IPR011437">
    <property type="entry name" value="DUF1540"/>
</dbReference>
<sequence>MAHIVCTVSNCYFNKREGCTAPELDVDGEHADESRFTCCDTFIEQKPGVRSSLSEPKSNTSISCRATHCVYNEDEMCEADRIVVNGKNAGNPEETCCSTFMPPEFK</sequence>
<feature type="domain" description="DUF1540" evidence="1">
    <location>
        <begin position="62"/>
        <end position="100"/>
    </location>
</feature>
<dbReference type="AlphaFoldDB" id="A0A974GWM7"/>
<gene>
    <name evidence="2" type="ORF">HZF24_10775</name>
</gene>
<protein>
    <submittedName>
        <fullName evidence="2">DUF1540 domain-containing protein</fullName>
    </submittedName>
</protein>
<reference evidence="2" key="1">
    <citation type="submission" date="2020-07" db="EMBL/GenBank/DDBJ databases">
        <title>Genomic analysis of a strain of Sedimentibacter Hydroxybenzoicus DSM7310.</title>
        <authorList>
            <person name="Ma S."/>
        </authorList>
    </citation>
    <scope>NUCLEOTIDE SEQUENCE</scope>
    <source>
        <strain evidence="2">DSM 7310</strain>
    </source>
</reference>
<name>A0A974GWM7_SEDHY</name>